<keyword evidence="1" id="KW-0175">Coiled coil</keyword>
<organism evidence="2 3">
    <name type="scientific">Streptococcus suis</name>
    <dbReference type="NCBI Taxonomy" id="1307"/>
    <lineage>
        <taxon>Bacteria</taxon>
        <taxon>Bacillati</taxon>
        <taxon>Bacillota</taxon>
        <taxon>Bacilli</taxon>
        <taxon>Lactobacillales</taxon>
        <taxon>Streptococcaceae</taxon>
        <taxon>Streptococcus</taxon>
    </lineage>
</organism>
<evidence type="ECO:0000256" key="1">
    <source>
        <dbReference type="SAM" id="Coils"/>
    </source>
</evidence>
<dbReference type="AlphaFoldDB" id="A0A0Z8PX22"/>
<evidence type="ECO:0000313" key="2">
    <source>
        <dbReference type="EMBL" id="CYW53675.1"/>
    </source>
</evidence>
<protein>
    <submittedName>
        <fullName evidence="2">Uncharacterized protein</fullName>
    </submittedName>
</protein>
<dbReference type="Proteomes" id="UP000069526">
    <property type="component" value="Unassembled WGS sequence"/>
</dbReference>
<proteinExistence type="predicted"/>
<feature type="coiled-coil region" evidence="1">
    <location>
        <begin position="11"/>
        <end position="38"/>
    </location>
</feature>
<name>A0A0Z8PX22_STRSU</name>
<reference evidence="2 3" key="1">
    <citation type="submission" date="2016-02" db="EMBL/GenBank/DDBJ databases">
        <authorList>
            <consortium name="Pathogen Informatics"/>
        </authorList>
    </citation>
    <scope>NUCLEOTIDE SEQUENCE [LARGE SCALE GENOMIC DNA]</scope>
    <source>
        <strain evidence="2 3">SS1013</strain>
    </source>
</reference>
<gene>
    <name evidence="2" type="ORF">ERS132539_01867</name>
</gene>
<dbReference type="EMBL" id="FIJK01000054">
    <property type="protein sequence ID" value="CYW53675.1"/>
    <property type="molecule type" value="Genomic_DNA"/>
</dbReference>
<sequence>MASFSIDLALNWENQDELQRLLQNVDKAQQAYQNALKELSEFKPDIQVVSKNGGYKAHE</sequence>
<accession>A0A0Z8PX22</accession>
<evidence type="ECO:0000313" key="3">
    <source>
        <dbReference type="Proteomes" id="UP000069526"/>
    </source>
</evidence>
<dbReference type="RefSeq" id="WP_024377111.1">
    <property type="nucleotide sequence ID" value="NZ_BCCW01000001.1"/>
</dbReference>